<dbReference type="EC" id="2.7.11.1" evidence="1"/>
<keyword evidence="6" id="KW-0067">ATP-binding</keyword>
<evidence type="ECO:0000313" key="12">
    <source>
        <dbReference type="Proteomes" id="UP000195570"/>
    </source>
</evidence>
<dbReference type="InterPro" id="IPR050236">
    <property type="entry name" value="Ser_Thr_kinase_AGC"/>
</dbReference>
<evidence type="ECO:0000256" key="9">
    <source>
        <dbReference type="SAM" id="MobiDB-lite"/>
    </source>
</evidence>
<dbReference type="GO" id="GO:0106310">
    <property type="term" value="F:protein serine kinase activity"/>
    <property type="evidence" value="ECO:0007669"/>
    <property type="project" value="RHEA"/>
</dbReference>
<dbReference type="InterPro" id="IPR000719">
    <property type="entry name" value="Prot_kinase_dom"/>
</dbReference>
<dbReference type="GO" id="GO:0005524">
    <property type="term" value="F:ATP binding"/>
    <property type="evidence" value="ECO:0007669"/>
    <property type="project" value="UniProtKB-KW"/>
</dbReference>
<dbReference type="SMART" id="SM00220">
    <property type="entry name" value="S_TKc"/>
    <property type="match status" value="1"/>
</dbReference>
<name>A0A1G4IJV5_TRYEQ</name>
<feature type="region of interest" description="Disordered" evidence="9">
    <location>
        <begin position="280"/>
        <end position="301"/>
    </location>
</feature>
<dbReference type="GeneID" id="92378152"/>
<dbReference type="Proteomes" id="UP000195570">
    <property type="component" value="Unassembled WGS sequence"/>
</dbReference>
<dbReference type="InterPro" id="IPR011009">
    <property type="entry name" value="Kinase-like_dom_sf"/>
</dbReference>
<sequence>MVPSEPQQELPVKQVLGDAVSTPTTNVEGSPTVTAGMPAQRLRPAARRAMGHRRSVSVFYEVSAQSAASPTCSTRGTSTLNAHFLNLPEMLQTVLNAPADKILPRGWLRLLDRVLGHGSFGEVVYGELARNVSAVECHVDPVLGLPRVAPPCRSSGAATGGPADDISISPTEPPRNFGSAAARSDSISAVADVAAGDCRSKHGSANTENGCSFSDMAEGTAAGDGVKCGRSTLNRDSDGGMCDLEDAFLASTSCVSTQSSSHSCISTTVADSPQPCRDQFVSSRTDTSRLGDLEATTEPSTQKELSTVVAVKRVDKGRLSKRQQFVVAFHSEVHLSCTLQHPSLVFVHGVAEDETELYLVMEVAEGGTLQEYAKEASAEDLQLTVPRMIAEIVLALEYLRQHGVAHRDIKPCNILLTKDHHVKLADFGSACKIDDPAANTFGGTVAYMAPEVVKTGKATSTSDLWSLGCVVFELFAGQTPIQGKTHVLMMSAIKEYQNGSIAFPETFPTDAQNLVQLLLRCEPCDRLGSDETGGFESLKKHDFFANVDWAQYNCLSKPGP</sequence>
<evidence type="ECO:0000256" key="5">
    <source>
        <dbReference type="ARBA" id="ARBA00022777"/>
    </source>
</evidence>
<reference evidence="11" key="1">
    <citation type="submission" date="2016-09" db="EMBL/GenBank/DDBJ databases">
        <authorList>
            <person name="Hebert L."/>
            <person name="Moumen B."/>
        </authorList>
    </citation>
    <scope>NUCLEOTIDE SEQUENCE [LARGE SCALE GENOMIC DNA]</scope>
    <source>
        <strain evidence="11">OVI</strain>
    </source>
</reference>
<accession>A0A1G4IJV5</accession>
<comment type="catalytic activity">
    <reaction evidence="8">
        <text>L-seryl-[protein] + ATP = O-phospho-L-seryl-[protein] + ADP + H(+)</text>
        <dbReference type="Rhea" id="RHEA:17989"/>
        <dbReference type="Rhea" id="RHEA-COMP:9863"/>
        <dbReference type="Rhea" id="RHEA-COMP:11604"/>
        <dbReference type="ChEBI" id="CHEBI:15378"/>
        <dbReference type="ChEBI" id="CHEBI:29999"/>
        <dbReference type="ChEBI" id="CHEBI:30616"/>
        <dbReference type="ChEBI" id="CHEBI:83421"/>
        <dbReference type="ChEBI" id="CHEBI:456216"/>
        <dbReference type="EC" id="2.7.11.1"/>
    </reaction>
</comment>
<dbReference type="VEuPathDB" id="TriTrypDB:TEOVI_000421200"/>
<evidence type="ECO:0000256" key="2">
    <source>
        <dbReference type="ARBA" id="ARBA00022527"/>
    </source>
</evidence>
<dbReference type="Gene3D" id="3.30.200.20">
    <property type="entry name" value="Phosphorylase Kinase, domain 1"/>
    <property type="match status" value="1"/>
</dbReference>
<feature type="domain" description="Protein kinase" evidence="10">
    <location>
        <begin position="109"/>
        <end position="544"/>
    </location>
</feature>
<evidence type="ECO:0000256" key="6">
    <source>
        <dbReference type="ARBA" id="ARBA00022840"/>
    </source>
</evidence>
<dbReference type="PROSITE" id="PS00108">
    <property type="entry name" value="PROTEIN_KINASE_ST"/>
    <property type="match status" value="1"/>
</dbReference>
<dbReference type="Gene3D" id="1.10.510.10">
    <property type="entry name" value="Transferase(Phosphotransferase) domain 1"/>
    <property type="match status" value="1"/>
</dbReference>
<dbReference type="InterPro" id="IPR008271">
    <property type="entry name" value="Ser/Thr_kinase_AS"/>
</dbReference>
<evidence type="ECO:0000256" key="7">
    <source>
        <dbReference type="ARBA" id="ARBA00047899"/>
    </source>
</evidence>
<evidence type="ECO:0000313" key="11">
    <source>
        <dbReference type="EMBL" id="SCU72634.1"/>
    </source>
</evidence>
<dbReference type="SUPFAM" id="SSF56112">
    <property type="entry name" value="Protein kinase-like (PK-like)"/>
    <property type="match status" value="1"/>
</dbReference>
<dbReference type="EMBL" id="CZPT02001893">
    <property type="protein sequence ID" value="SCU72634.1"/>
    <property type="molecule type" value="Genomic_DNA"/>
</dbReference>
<feature type="region of interest" description="Disordered" evidence="9">
    <location>
        <begin position="1"/>
        <end position="37"/>
    </location>
</feature>
<dbReference type="Pfam" id="PF00069">
    <property type="entry name" value="Pkinase"/>
    <property type="match status" value="1"/>
</dbReference>
<dbReference type="PANTHER" id="PTHR24356:SF163">
    <property type="entry name" value="3-PHOSPHOINOSITIDE-DEPENDENT PROTEIN KINASE 1-RELATED"/>
    <property type="match status" value="1"/>
</dbReference>
<keyword evidence="5 11" id="KW-0418">Kinase</keyword>
<keyword evidence="12" id="KW-1185">Reference proteome</keyword>
<dbReference type="PROSITE" id="PS50011">
    <property type="entry name" value="PROTEIN_KINASE_DOM"/>
    <property type="match status" value="1"/>
</dbReference>
<feature type="compositionally biased region" description="Polar residues" evidence="9">
    <location>
        <begin position="21"/>
        <end position="33"/>
    </location>
</feature>
<proteinExistence type="predicted"/>
<organism evidence="11 12">
    <name type="scientific">Trypanosoma equiperdum</name>
    <dbReference type="NCBI Taxonomy" id="5694"/>
    <lineage>
        <taxon>Eukaryota</taxon>
        <taxon>Discoba</taxon>
        <taxon>Euglenozoa</taxon>
        <taxon>Kinetoplastea</taxon>
        <taxon>Metakinetoplastina</taxon>
        <taxon>Trypanosomatida</taxon>
        <taxon>Trypanosomatidae</taxon>
        <taxon>Trypanosoma</taxon>
    </lineage>
</organism>
<evidence type="ECO:0000256" key="3">
    <source>
        <dbReference type="ARBA" id="ARBA00022679"/>
    </source>
</evidence>
<comment type="caution">
    <text evidence="11">The sequence shown here is derived from an EMBL/GenBank/DDBJ whole genome shotgun (WGS) entry which is preliminary data.</text>
</comment>
<evidence type="ECO:0000256" key="1">
    <source>
        <dbReference type="ARBA" id="ARBA00012513"/>
    </source>
</evidence>
<gene>
    <name evidence="11" type="ORF">TEOVI_000421200</name>
</gene>
<evidence type="ECO:0000256" key="4">
    <source>
        <dbReference type="ARBA" id="ARBA00022741"/>
    </source>
</evidence>
<keyword evidence="3 11" id="KW-0808">Transferase</keyword>
<dbReference type="PANTHER" id="PTHR24356">
    <property type="entry name" value="SERINE/THREONINE-PROTEIN KINASE"/>
    <property type="match status" value="1"/>
</dbReference>
<dbReference type="RefSeq" id="XP_067083108.1">
    <property type="nucleotide sequence ID" value="XM_067227007.1"/>
</dbReference>
<feature type="region of interest" description="Disordered" evidence="9">
    <location>
        <begin position="153"/>
        <end position="183"/>
    </location>
</feature>
<comment type="catalytic activity">
    <reaction evidence="7">
        <text>L-threonyl-[protein] + ATP = O-phospho-L-threonyl-[protein] + ADP + H(+)</text>
        <dbReference type="Rhea" id="RHEA:46608"/>
        <dbReference type="Rhea" id="RHEA-COMP:11060"/>
        <dbReference type="Rhea" id="RHEA-COMP:11605"/>
        <dbReference type="ChEBI" id="CHEBI:15378"/>
        <dbReference type="ChEBI" id="CHEBI:30013"/>
        <dbReference type="ChEBI" id="CHEBI:30616"/>
        <dbReference type="ChEBI" id="CHEBI:61977"/>
        <dbReference type="ChEBI" id="CHEBI:456216"/>
        <dbReference type="EC" id="2.7.11.1"/>
    </reaction>
</comment>
<dbReference type="AlphaFoldDB" id="A0A1G4IJV5"/>
<dbReference type="GO" id="GO:0004674">
    <property type="term" value="F:protein serine/threonine kinase activity"/>
    <property type="evidence" value="ECO:0007669"/>
    <property type="project" value="UniProtKB-KW"/>
</dbReference>
<keyword evidence="4" id="KW-0547">Nucleotide-binding</keyword>
<dbReference type="GO" id="GO:0035556">
    <property type="term" value="P:intracellular signal transduction"/>
    <property type="evidence" value="ECO:0007669"/>
    <property type="project" value="TreeGrafter"/>
</dbReference>
<evidence type="ECO:0000256" key="8">
    <source>
        <dbReference type="ARBA" id="ARBA00048679"/>
    </source>
</evidence>
<keyword evidence="2" id="KW-0723">Serine/threonine-protein kinase</keyword>
<evidence type="ECO:0000259" key="10">
    <source>
        <dbReference type="PROSITE" id="PS50011"/>
    </source>
</evidence>
<protein>
    <recommendedName>
        <fullName evidence="1">non-specific serine/threonine protein kinase</fullName>
        <ecNumber evidence="1">2.7.11.1</ecNumber>
    </recommendedName>
</protein>